<feature type="transmembrane region" description="Helical" evidence="1">
    <location>
        <begin position="6"/>
        <end position="26"/>
    </location>
</feature>
<evidence type="ECO:0000313" key="2">
    <source>
        <dbReference type="EMBL" id="MFL0195453.1"/>
    </source>
</evidence>
<sequence>MKKKGFTLVELMIALAIFTIFSVYLYQTFFSQIRQSFSFNNNIDIQYNVNKALSMITDEIRNYSFTNITIPTETEVMSGNKVIIDLDSNDLTHDIDYNKSSKTLNLNDVQSNANIDKCLNIDSVRISQGDSNNNESELILITVSASEGDIQITSSTAVNINR</sequence>
<keyword evidence="1" id="KW-0812">Transmembrane</keyword>
<dbReference type="NCBIfam" id="TIGR02532">
    <property type="entry name" value="IV_pilin_GFxxxE"/>
    <property type="match status" value="1"/>
</dbReference>
<comment type="caution">
    <text evidence="2">The sequence shown here is derived from an EMBL/GenBank/DDBJ whole genome shotgun (WGS) entry which is preliminary data.</text>
</comment>
<dbReference type="EMBL" id="JBJHZX010000009">
    <property type="protein sequence ID" value="MFL0195453.1"/>
    <property type="molecule type" value="Genomic_DNA"/>
</dbReference>
<dbReference type="Pfam" id="PF07963">
    <property type="entry name" value="N_methyl"/>
    <property type="match status" value="1"/>
</dbReference>
<dbReference type="Proteomes" id="UP001623660">
    <property type="component" value="Unassembled WGS sequence"/>
</dbReference>
<reference evidence="2 3" key="1">
    <citation type="submission" date="2024-11" db="EMBL/GenBank/DDBJ databases">
        <authorList>
            <person name="Heng Y.C."/>
            <person name="Lim A.C.H."/>
            <person name="Lee J.K.Y."/>
            <person name="Kittelmann S."/>
        </authorList>
    </citation>
    <scope>NUCLEOTIDE SEQUENCE [LARGE SCALE GENOMIC DNA]</scope>
    <source>
        <strain evidence="2 3">WILCCON 0269</strain>
    </source>
</reference>
<accession>A0ABW8SIN8</accession>
<protein>
    <submittedName>
        <fullName evidence="2">Type II secretion system protein J</fullName>
    </submittedName>
</protein>
<evidence type="ECO:0000256" key="1">
    <source>
        <dbReference type="SAM" id="Phobius"/>
    </source>
</evidence>
<keyword evidence="3" id="KW-1185">Reference proteome</keyword>
<organism evidence="2 3">
    <name type="scientific">Candidatus Clostridium eludens</name>
    <dbReference type="NCBI Taxonomy" id="3381663"/>
    <lineage>
        <taxon>Bacteria</taxon>
        <taxon>Bacillati</taxon>
        <taxon>Bacillota</taxon>
        <taxon>Clostridia</taxon>
        <taxon>Eubacteriales</taxon>
        <taxon>Clostridiaceae</taxon>
        <taxon>Clostridium</taxon>
    </lineage>
</organism>
<gene>
    <name evidence="2" type="ORF">ACJDU8_07725</name>
</gene>
<name>A0ABW8SIN8_9CLOT</name>
<proteinExistence type="predicted"/>
<dbReference type="InterPro" id="IPR012902">
    <property type="entry name" value="N_methyl_site"/>
</dbReference>
<dbReference type="SUPFAM" id="SSF54523">
    <property type="entry name" value="Pili subunits"/>
    <property type="match status" value="1"/>
</dbReference>
<dbReference type="InterPro" id="IPR045584">
    <property type="entry name" value="Pilin-like"/>
</dbReference>
<keyword evidence="1" id="KW-0472">Membrane</keyword>
<evidence type="ECO:0000313" key="3">
    <source>
        <dbReference type="Proteomes" id="UP001623660"/>
    </source>
</evidence>
<keyword evidence="1" id="KW-1133">Transmembrane helix</keyword>
<dbReference type="RefSeq" id="WP_406791575.1">
    <property type="nucleotide sequence ID" value="NZ_JBJHZX010000009.1"/>
</dbReference>